<proteinExistence type="predicted"/>
<protein>
    <submittedName>
        <fullName evidence="1">F-box protein</fullName>
    </submittedName>
</protein>
<name>A0ACC1Z322_MELAZ</name>
<comment type="caution">
    <text evidence="1">The sequence shown here is derived from an EMBL/GenBank/DDBJ whole genome shotgun (WGS) entry which is preliminary data.</text>
</comment>
<dbReference type="Proteomes" id="UP001164539">
    <property type="component" value="Chromosome 1"/>
</dbReference>
<keyword evidence="2" id="KW-1185">Reference proteome</keyword>
<sequence length="368" mass="42827">MIVTSCLAFLDYVNTDLTLSLPNQARKRNKLENIDIDRLSNLPDSLIHHILSLLDTKSAVQYSIISKTWRNHWQNTTSLDFDHANFQTRTGFGKFVRHVLRFRRPFKLSKLRFYSGYKRNLSLIDATFKYAKSHGVEELGTDLSDFPPSFLDCQTLKSLTVGPLTRSLYCVIRSHPPNSFTFSSLTTLQLYYVSFDFENGYDFFSSFFNLEKLLIIDCFLLRFMVFKISAPRLVNLTISNLRFFTDHTELVISSPKLRFFSFEGIYPLLPLNVEDCPILEMVKICLYCPNFEEENTYYYNGYLISASEKLSHASSCNILLNFPHQPTLFTLERYSHSRFIKITKVEKEGGCIFYYYMNPSLFNIGRGT</sequence>
<dbReference type="EMBL" id="CM051394">
    <property type="protein sequence ID" value="KAJ4730312.1"/>
    <property type="molecule type" value="Genomic_DNA"/>
</dbReference>
<organism evidence="1 2">
    <name type="scientific">Melia azedarach</name>
    <name type="common">Chinaberry tree</name>
    <dbReference type="NCBI Taxonomy" id="155640"/>
    <lineage>
        <taxon>Eukaryota</taxon>
        <taxon>Viridiplantae</taxon>
        <taxon>Streptophyta</taxon>
        <taxon>Embryophyta</taxon>
        <taxon>Tracheophyta</taxon>
        <taxon>Spermatophyta</taxon>
        <taxon>Magnoliopsida</taxon>
        <taxon>eudicotyledons</taxon>
        <taxon>Gunneridae</taxon>
        <taxon>Pentapetalae</taxon>
        <taxon>rosids</taxon>
        <taxon>malvids</taxon>
        <taxon>Sapindales</taxon>
        <taxon>Meliaceae</taxon>
        <taxon>Melia</taxon>
    </lineage>
</organism>
<reference evidence="1 2" key="1">
    <citation type="journal article" date="2023" name="Science">
        <title>Complex scaffold remodeling in plant triterpene biosynthesis.</title>
        <authorList>
            <person name="De La Pena R."/>
            <person name="Hodgson H."/>
            <person name="Liu J.C."/>
            <person name="Stephenson M.J."/>
            <person name="Martin A.C."/>
            <person name="Owen C."/>
            <person name="Harkess A."/>
            <person name="Leebens-Mack J."/>
            <person name="Jimenez L.E."/>
            <person name="Osbourn A."/>
            <person name="Sattely E.S."/>
        </authorList>
    </citation>
    <scope>NUCLEOTIDE SEQUENCE [LARGE SCALE GENOMIC DNA]</scope>
    <source>
        <strain evidence="2">cv. JPN11</strain>
        <tissue evidence="1">Leaf</tissue>
    </source>
</reference>
<gene>
    <name evidence="1" type="ORF">OWV82_002963</name>
</gene>
<accession>A0ACC1Z322</accession>
<evidence type="ECO:0000313" key="1">
    <source>
        <dbReference type="EMBL" id="KAJ4730312.1"/>
    </source>
</evidence>
<evidence type="ECO:0000313" key="2">
    <source>
        <dbReference type="Proteomes" id="UP001164539"/>
    </source>
</evidence>